<gene>
    <name evidence="2" type="ORF">GCM10009668_04550</name>
</gene>
<dbReference type="InterPro" id="IPR052164">
    <property type="entry name" value="Anthracycline_SecMetBiosynth"/>
</dbReference>
<proteinExistence type="predicted"/>
<evidence type="ECO:0000313" key="2">
    <source>
        <dbReference type="EMBL" id="GAA1092589.1"/>
    </source>
</evidence>
<dbReference type="InterPro" id="IPR029068">
    <property type="entry name" value="Glyas_Bleomycin-R_OHBP_Dase"/>
</dbReference>
<keyword evidence="3" id="KW-1185">Reference proteome</keyword>
<dbReference type="PROSITE" id="PS51819">
    <property type="entry name" value="VOC"/>
    <property type="match status" value="1"/>
</dbReference>
<organism evidence="2 3">
    <name type="scientific">Nocardioides dubius</name>
    <dbReference type="NCBI Taxonomy" id="317019"/>
    <lineage>
        <taxon>Bacteria</taxon>
        <taxon>Bacillati</taxon>
        <taxon>Actinomycetota</taxon>
        <taxon>Actinomycetes</taxon>
        <taxon>Propionibacteriales</taxon>
        <taxon>Nocardioidaceae</taxon>
        <taxon>Nocardioides</taxon>
    </lineage>
</organism>
<feature type="domain" description="VOC" evidence="1">
    <location>
        <begin position="3"/>
        <end position="112"/>
    </location>
</feature>
<dbReference type="PANTHER" id="PTHR33993:SF1">
    <property type="entry name" value="GLYOXALASE FAMILY PROTEIN"/>
    <property type="match status" value="1"/>
</dbReference>
<name>A0ABN1TMJ5_9ACTN</name>
<reference evidence="2 3" key="1">
    <citation type="journal article" date="2019" name="Int. J. Syst. Evol. Microbiol.">
        <title>The Global Catalogue of Microorganisms (GCM) 10K type strain sequencing project: providing services to taxonomists for standard genome sequencing and annotation.</title>
        <authorList>
            <consortium name="The Broad Institute Genomics Platform"/>
            <consortium name="The Broad Institute Genome Sequencing Center for Infectious Disease"/>
            <person name="Wu L."/>
            <person name="Ma J."/>
        </authorList>
    </citation>
    <scope>NUCLEOTIDE SEQUENCE [LARGE SCALE GENOMIC DNA]</scope>
    <source>
        <strain evidence="2 3">JCM 13008</strain>
    </source>
</reference>
<dbReference type="PANTHER" id="PTHR33993">
    <property type="entry name" value="GLYOXALASE-RELATED"/>
    <property type="match status" value="1"/>
</dbReference>
<dbReference type="InterPro" id="IPR004360">
    <property type="entry name" value="Glyas_Fos-R_dOase_dom"/>
</dbReference>
<dbReference type="RefSeq" id="WP_343990925.1">
    <property type="nucleotide sequence ID" value="NZ_BAAALG010000002.1"/>
</dbReference>
<dbReference type="Proteomes" id="UP001501581">
    <property type="component" value="Unassembled WGS sequence"/>
</dbReference>
<accession>A0ABN1TMJ5</accession>
<evidence type="ECO:0000313" key="3">
    <source>
        <dbReference type="Proteomes" id="UP001501581"/>
    </source>
</evidence>
<dbReference type="Gene3D" id="3.10.180.10">
    <property type="entry name" value="2,3-Dihydroxybiphenyl 1,2-Dioxygenase, domain 1"/>
    <property type="match status" value="1"/>
</dbReference>
<sequence length="115" mass="12058">MIPISYVELTVLDLVSAKAFYAAAFDWTFNDYGPGYAGIRSADGDTEVGGLALGDVVTPGGPLVLLEADDLAATRHAIETAGGVAHELIAYPGGQRFEFTDPSGNRLGVFRSAHD</sequence>
<dbReference type="Pfam" id="PF00903">
    <property type="entry name" value="Glyoxalase"/>
    <property type="match status" value="1"/>
</dbReference>
<comment type="caution">
    <text evidence="2">The sequence shown here is derived from an EMBL/GenBank/DDBJ whole genome shotgun (WGS) entry which is preliminary data.</text>
</comment>
<protein>
    <submittedName>
        <fullName evidence="2">VOC family protein</fullName>
    </submittedName>
</protein>
<evidence type="ECO:0000259" key="1">
    <source>
        <dbReference type="PROSITE" id="PS51819"/>
    </source>
</evidence>
<dbReference type="SUPFAM" id="SSF54593">
    <property type="entry name" value="Glyoxalase/Bleomycin resistance protein/Dihydroxybiphenyl dioxygenase"/>
    <property type="match status" value="1"/>
</dbReference>
<dbReference type="EMBL" id="BAAALG010000002">
    <property type="protein sequence ID" value="GAA1092589.1"/>
    <property type="molecule type" value="Genomic_DNA"/>
</dbReference>
<dbReference type="InterPro" id="IPR037523">
    <property type="entry name" value="VOC_core"/>
</dbReference>